<feature type="signal peptide" evidence="1">
    <location>
        <begin position="1"/>
        <end position="24"/>
    </location>
</feature>
<gene>
    <name evidence="3" type="ORF">BK664_07165</name>
</gene>
<evidence type="ECO:0000313" key="4">
    <source>
        <dbReference type="Proteomes" id="UP000286351"/>
    </source>
</evidence>
<dbReference type="Gene3D" id="3.40.50.1820">
    <property type="entry name" value="alpha/beta hydrolase"/>
    <property type="match status" value="1"/>
</dbReference>
<dbReference type="SUPFAM" id="SSF53474">
    <property type="entry name" value="alpha/beta-Hydrolases"/>
    <property type="match status" value="1"/>
</dbReference>
<dbReference type="RefSeq" id="WP_123365193.1">
    <property type="nucleotide sequence ID" value="NZ_MOBO01000006.1"/>
</dbReference>
<dbReference type="EMBL" id="MOBO01000006">
    <property type="protein sequence ID" value="RON40335.1"/>
    <property type="molecule type" value="Genomic_DNA"/>
</dbReference>
<dbReference type="InterPro" id="IPR000073">
    <property type="entry name" value="AB_hydrolase_1"/>
</dbReference>
<evidence type="ECO:0000256" key="1">
    <source>
        <dbReference type="SAM" id="SignalP"/>
    </source>
</evidence>
<sequence length="316" mass="34964">MKKSIRLALAAVAMTLALPCLAQAAEFPVPAGFKSEFKTIDGVKLHYVKGGSGPLVYLVHGFGQAWYEWHSLMPELAKTHTVVAVDLPGLGESEPPKTSYTGTDVSKYLFALATQLSGNQQFDLVAHDIGIWNTYPMAVTHQSQIRKLVYMEAPIPDKRIYDFPAFSPQGESLVWHFSFFAAGNQLAEKLITGHEKLFLSHFIKEHATNKEAFTPELLDLYAKSYAKPHTLNASFEYYRALNQSVTENVELSKTPLNMPVLAIGGGGHGGMGQFQVDQMKEYATNVEGKVFPNCGHWLPEECSAELNPLVVKFLNN</sequence>
<dbReference type="Proteomes" id="UP000286351">
    <property type="component" value="Unassembled WGS sequence"/>
</dbReference>
<dbReference type="GO" id="GO:0016787">
    <property type="term" value="F:hydrolase activity"/>
    <property type="evidence" value="ECO:0007669"/>
    <property type="project" value="UniProtKB-KW"/>
</dbReference>
<dbReference type="PANTHER" id="PTHR43329">
    <property type="entry name" value="EPOXIDE HYDROLASE"/>
    <property type="match status" value="1"/>
</dbReference>
<evidence type="ECO:0000313" key="3">
    <source>
        <dbReference type="EMBL" id="RON40335.1"/>
    </source>
</evidence>
<accession>A0A423JRK0</accession>
<organism evidence="3 4">
    <name type="scientific">Pseudomonas brassicacearum</name>
    <dbReference type="NCBI Taxonomy" id="930166"/>
    <lineage>
        <taxon>Bacteria</taxon>
        <taxon>Pseudomonadati</taxon>
        <taxon>Pseudomonadota</taxon>
        <taxon>Gammaproteobacteria</taxon>
        <taxon>Pseudomonadales</taxon>
        <taxon>Pseudomonadaceae</taxon>
        <taxon>Pseudomonas</taxon>
    </lineage>
</organism>
<dbReference type="Pfam" id="PF00561">
    <property type="entry name" value="Abhydrolase_1"/>
    <property type="match status" value="1"/>
</dbReference>
<evidence type="ECO:0000259" key="2">
    <source>
        <dbReference type="Pfam" id="PF00561"/>
    </source>
</evidence>
<name>A0A423JRK0_9PSED</name>
<reference evidence="3 4" key="1">
    <citation type="submission" date="2016-10" db="EMBL/GenBank/DDBJ databases">
        <title>Comparative genome analysis of multiple Pseudomonas spp. focuses on biocontrol and plant growth promoting traits.</title>
        <authorList>
            <person name="Tao X.-Y."/>
            <person name="Taylor C.G."/>
        </authorList>
    </citation>
    <scope>NUCLEOTIDE SEQUENCE [LARGE SCALE GENOMIC DNA]</scope>
    <source>
        <strain evidence="3 4">38D4</strain>
    </source>
</reference>
<keyword evidence="1" id="KW-0732">Signal</keyword>
<comment type="caution">
    <text evidence="3">The sequence shown here is derived from an EMBL/GenBank/DDBJ whole genome shotgun (WGS) entry which is preliminary data.</text>
</comment>
<keyword evidence="3" id="KW-0378">Hydrolase</keyword>
<feature type="domain" description="AB hydrolase-1" evidence="2">
    <location>
        <begin position="54"/>
        <end position="300"/>
    </location>
</feature>
<protein>
    <submittedName>
        <fullName evidence="3">Alpha/beta hydrolase</fullName>
    </submittedName>
</protein>
<dbReference type="AlphaFoldDB" id="A0A423JRK0"/>
<proteinExistence type="predicted"/>
<feature type="chain" id="PRO_5019151554" evidence="1">
    <location>
        <begin position="25"/>
        <end position="316"/>
    </location>
</feature>
<dbReference type="InterPro" id="IPR029058">
    <property type="entry name" value="AB_hydrolase_fold"/>
</dbReference>